<dbReference type="InterPro" id="IPR002110">
    <property type="entry name" value="Ankyrin_rpt"/>
</dbReference>
<dbReference type="PROSITE" id="PS50088">
    <property type="entry name" value="ANK_REPEAT"/>
    <property type="match status" value="1"/>
</dbReference>
<evidence type="ECO:0000313" key="5">
    <source>
        <dbReference type="Proteomes" id="UP000013521"/>
    </source>
</evidence>
<dbReference type="AlphaFoldDB" id="R1E791"/>
<keyword evidence="2 3" id="KW-0040">ANK repeat</keyword>
<gene>
    <name evidence="4" type="ORF">UCRNP2_9706</name>
</gene>
<protein>
    <submittedName>
        <fullName evidence="4">Uncharacterized protein</fullName>
    </submittedName>
</protein>
<dbReference type="SUPFAM" id="SSF48403">
    <property type="entry name" value="Ankyrin repeat"/>
    <property type="match status" value="1"/>
</dbReference>
<dbReference type="InterPro" id="IPR050745">
    <property type="entry name" value="Multifunctional_regulatory"/>
</dbReference>
<dbReference type="HOGENOM" id="CLU_1030558_0_0_1"/>
<dbReference type="InterPro" id="IPR036770">
    <property type="entry name" value="Ankyrin_rpt-contain_sf"/>
</dbReference>
<accession>R1E791</accession>
<dbReference type="eggNOG" id="KOG0504">
    <property type="taxonomic scope" value="Eukaryota"/>
</dbReference>
<evidence type="ECO:0000256" key="3">
    <source>
        <dbReference type="PROSITE-ProRule" id="PRU00023"/>
    </source>
</evidence>
<evidence type="ECO:0000256" key="1">
    <source>
        <dbReference type="ARBA" id="ARBA00022737"/>
    </source>
</evidence>
<reference evidence="5" key="1">
    <citation type="journal article" date="2013" name="Genome Announc.">
        <title>Draft genome sequence of Neofusicoccum parvum isolate UCR-NP2, a fungal vascular pathogen associated with grapevine cankers.</title>
        <authorList>
            <person name="Blanco-Ulate B."/>
            <person name="Rolshausen P."/>
            <person name="Cantu D."/>
        </authorList>
    </citation>
    <scope>NUCLEOTIDE SEQUENCE [LARGE SCALE GENOMIC DNA]</scope>
    <source>
        <strain evidence="5">UCR-NP2</strain>
    </source>
</reference>
<dbReference type="Proteomes" id="UP000013521">
    <property type="component" value="Unassembled WGS sequence"/>
</dbReference>
<dbReference type="KEGG" id="npa:UCRNP2_9706"/>
<dbReference type="EMBL" id="KB916814">
    <property type="protein sequence ID" value="EOD43588.1"/>
    <property type="molecule type" value="Genomic_DNA"/>
</dbReference>
<feature type="repeat" description="ANK" evidence="3">
    <location>
        <begin position="203"/>
        <end position="235"/>
    </location>
</feature>
<keyword evidence="1" id="KW-0677">Repeat</keyword>
<dbReference type="Pfam" id="PF12796">
    <property type="entry name" value="Ank_2"/>
    <property type="match status" value="1"/>
</dbReference>
<name>R1E791_BOTPV</name>
<dbReference type="PROSITE" id="PS50297">
    <property type="entry name" value="ANK_REP_REGION"/>
    <property type="match status" value="1"/>
</dbReference>
<organism evidence="4 5">
    <name type="scientific">Botryosphaeria parva (strain UCR-NP2)</name>
    <name type="common">Grapevine canker fungus</name>
    <name type="synonym">Neofusicoccum parvum</name>
    <dbReference type="NCBI Taxonomy" id="1287680"/>
    <lineage>
        <taxon>Eukaryota</taxon>
        <taxon>Fungi</taxon>
        <taxon>Dikarya</taxon>
        <taxon>Ascomycota</taxon>
        <taxon>Pezizomycotina</taxon>
        <taxon>Dothideomycetes</taxon>
        <taxon>Dothideomycetes incertae sedis</taxon>
        <taxon>Botryosphaeriales</taxon>
        <taxon>Botryosphaeriaceae</taxon>
        <taxon>Neofusicoccum</taxon>
    </lineage>
</organism>
<dbReference type="OrthoDB" id="194358at2759"/>
<evidence type="ECO:0000313" key="4">
    <source>
        <dbReference type="EMBL" id="EOD43588.1"/>
    </source>
</evidence>
<dbReference type="Gene3D" id="1.25.40.20">
    <property type="entry name" value="Ankyrin repeat-containing domain"/>
    <property type="match status" value="2"/>
</dbReference>
<dbReference type="PANTHER" id="PTHR24189">
    <property type="entry name" value="MYOTROPHIN"/>
    <property type="match status" value="1"/>
</dbReference>
<evidence type="ECO:0000256" key="2">
    <source>
        <dbReference type="ARBA" id="ARBA00023043"/>
    </source>
</evidence>
<sequence>MLDGNDLIKDPSKFSIQLREERWPEMDPHDRKSVDFLFVNAARGGHAETLQHMLDRYAYPRTALHDAIDEAITHGSTATVRLLLDRFPDIVGLDSCSSRGGTALTAALRIEARAAARATTELLLQRGADPNKRSASGLPMECALTASWPELASLLVKYGAEPFSLEEELQLLPRAAHQGRLEAVSRLVERGADVGTDCLAAPFKGTPLLNAVLAGHVDIAEYLLRAGADPNQRTGFDGKTVLQVALAHAARMNREDMAKVLRVYGARESP</sequence>
<proteinExistence type="predicted"/>
<dbReference type="SMART" id="SM00248">
    <property type="entry name" value="ANK"/>
    <property type="match status" value="5"/>
</dbReference>